<sequence>MTEKEIRKIIKQEIKQQVNEIRDIIEAENTYKRIEKMLYNYEFLKNRIPKLQENLENIVLKKCSGIAGGFGNTKYEYKSELEKIEDIRLRNEITIEKMQEIVNLIEYGIAEVKKDKYYEILELRYFEKLSIEKIAEKIGIGETTVKRHKNRLIQELRLIMFPEEFLQSF</sequence>
<keyword evidence="4" id="KW-1185">Reference proteome</keyword>
<dbReference type="Gene3D" id="1.10.10.10">
    <property type="entry name" value="Winged helix-like DNA-binding domain superfamily/Winged helix DNA-binding domain"/>
    <property type="match status" value="1"/>
</dbReference>
<accession>A0AAW6WES6</accession>
<evidence type="ECO:0000256" key="1">
    <source>
        <dbReference type="SAM" id="Coils"/>
    </source>
</evidence>
<evidence type="ECO:0000259" key="2">
    <source>
        <dbReference type="Pfam" id="PF04545"/>
    </source>
</evidence>
<evidence type="ECO:0000313" key="4">
    <source>
        <dbReference type="Proteomes" id="UP001173223"/>
    </source>
</evidence>
<protein>
    <recommendedName>
        <fullName evidence="2">RNA polymerase sigma-70 region 4 domain-containing protein</fullName>
    </recommendedName>
</protein>
<gene>
    <name evidence="3" type="ORF">MWG07_11755</name>
</gene>
<feature type="domain" description="RNA polymerase sigma-70 region 4" evidence="2">
    <location>
        <begin position="119"/>
        <end position="157"/>
    </location>
</feature>
<dbReference type="InterPro" id="IPR036388">
    <property type="entry name" value="WH-like_DNA-bd_sf"/>
</dbReference>
<proteinExistence type="predicted"/>
<keyword evidence="1" id="KW-0175">Coiled coil</keyword>
<dbReference type="GO" id="GO:0003700">
    <property type="term" value="F:DNA-binding transcription factor activity"/>
    <property type="evidence" value="ECO:0007669"/>
    <property type="project" value="InterPro"/>
</dbReference>
<feature type="coiled-coil region" evidence="1">
    <location>
        <begin position="34"/>
        <end position="61"/>
    </location>
</feature>
<dbReference type="Proteomes" id="UP001173223">
    <property type="component" value="Unassembled WGS sequence"/>
</dbReference>
<name>A0AAW6WES6_9FUSO</name>
<reference evidence="3" key="1">
    <citation type="journal article" date="2022" name="Gene">
        <title>A genome-led study on the pathogenesis of Fusobacterium necrophorum infections.</title>
        <authorList>
            <person name="Thapa G."/>
            <person name="Jayal A."/>
            <person name="Sikazwe E."/>
            <person name="Perry T."/>
            <person name="Mohammed Al Balushi A."/>
            <person name="Livingstone P."/>
        </authorList>
    </citation>
    <scope>NUCLEOTIDE SEQUENCE</scope>
    <source>
        <strain evidence="3">BRON_8</strain>
    </source>
</reference>
<dbReference type="SUPFAM" id="SSF88659">
    <property type="entry name" value="Sigma3 and sigma4 domains of RNA polymerase sigma factors"/>
    <property type="match status" value="1"/>
</dbReference>
<dbReference type="RefSeq" id="WP_285049415.1">
    <property type="nucleotide sequence ID" value="NZ_JAMGTK010000029.1"/>
</dbReference>
<organism evidence="3 4">
    <name type="scientific">Fusobacterium necrophorum</name>
    <dbReference type="NCBI Taxonomy" id="859"/>
    <lineage>
        <taxon>Bacteria</taxon>
        <taxon>Fusobacteriati</taxon>
        <taxon>Fusobacteriota</taxon>
        <taxon>Fusobacteriia</taxon>
        <taxon>Fusobacteriales</taxon>
        <taxon>Fusobacteriaceae</taxon>
        <taxon>Fusobacterium</taxon>
    </lineage>
</organism>
<evidence type="ECO:0000313" key="3">
    <source>
        <dbReference type="EMBL" id="MDK4512924.1"/>
    </source>
</evidence>
<dbReference type="InterPro" id="IPR013324">
    <property type="entry name" value="RNA_pol_sigma_r3/r4-like"/>
</dbReference>
<comment type="caution">
    <text evidence="3">The sequence shown here is derived from an EMBL/GenBank/DDBJ whole genome shotgun (WGS) entry which is preliminary data.</text>
</comment>
<dbReference type="Pfam" id="PF04545">
    <property type="entry name" value="Sigma70_r4"/>
    <property type="match status" value="1"/>
</dbReference>
<dbReference type="GO" id="GO:0006352">
    <property type="term" value="P:DNA-templated transcription initiation"/>
    <property type="evidence" value="ECO:0007669"/>
    <property type="project" value="InterPro"/>
</dbReference>
<reference evidence="3" key="2">
    <citation type="submission" date="2022-04" db="EMBL/GenBank/DDBJ databases">
        <authorList>
            <person name="Livingstone P.G."/>
        </authorList>
    </citation>
    <scope>NUCLEOTIDE SEQUENCE</scope>
    <source>
        <strain evidence="3">BRON_8</strain>
    </source>
</reference>
<dbReference type="AlphaFoldDB" id="A0AAW6WES6"/>
<dbReference type="InterPro" id="IPR007630">
    <property type="entry name" value="RNA_pol_sigma70_r4"/>
</dbReference>
<dbReference type="EMBL" id="JAMGTK010000029">
    <property type="protein sequence ID" value="MDK4512924.1"/>
    <property type="molecule type" value="Genomic_DNA"/>
</dbReference>